<organism evidence="2 3">
    <name type="scientific">Asticcacaulis excentricus</name>
    <dbReference type="NCBI Taxonomy" id="78587"/>
    <lineage>
        <taxon>Bacteria</taxon>
        <taxon>Pseudomonadati</taxon>
        <taxon>Pseudomonadota</taxon>
        <taxon>Alphaproteobacteria</taxon>
        <taxon>Caulobacterales</taxon>
        <taxon>Caulobacteraceae</taxon>
        <taxon>Asticcacaulis</taxon>
    </lineage>
</organism>
<gene>
    <name evidence="2" type="ORF">EM6_2373</name>
</gene>
<reference evidence="3" key="1">
    <citation type="journal article" date="2017" name="Biotechnol. Biofuels">
        <title>Evaluation of environmental bacterial communities as a factor affecting the growth of duckweed Lemna minor.</title>
        <authorList>
            <person name="Ishizawa H."/>
            <person name="Kuroda M."/>
            <person name="Morikawa M."/>
            <person name="Ike M."/>
        </authorList>
    </citation>
    <scope>NUCLEOTIDE SEQUENCE [LARGE SCALE GENOMIC DNA]</scope>
    <source>
        <strain evidence="3">M6</strain>
    </source>
</reference>
<reference evidence="3" key="2">
    <citation type="journal article" date="2017" name="Plant Physiol. Biochem.">
        <title>Differential oxidative and antioxidative response of duckweed Lemna minor toward plant growth promoting/inhibiting bacteria.</title>
        <authorList>
            <person name="Ishizawa H."/>
            <person name="Kuroda M."/>
            <person name="Morikawa M."/>
            <person name="Ike M."/>
        </authorList>
    </citation>
    <scope>NUCLEOTIDE SEQUENCE [LARGE SCALE GENOMIC DNA]</scope>
    <source>
        <strain evidence="3">M6</strain>
    </source>
</reference>
<name>A0A3G9G733_9CAUL</name>
<dbReference type="AlphaFoldDB" id="A0A3G9G733"/>
<dbReference type="EMBL" id="AP018828">
    <property type="protein sequence ID" value="BBF81765.1"/>
    <property type="molecule type" value="Genomic_DNA"/>
</dbReference>
<accession>A0A3G9G733</accession>
<feature type="region of interest" description="Disordered" evidence="1">
    <location>
        <begin position="1"/>
        <end position="57"/>
    </location>
</feature>
<sequence length="57" mass="6244">MRRPDTEAGGQPRHRYPAPAFSPVGLAGVAGQSERCKRGENADECRQDDQRPVVLIP</sequence>
<proteinExistence type="predicted"/>
<feature type="compositionally biased region" description="Basic and acidic residues" evidence="1">
    <location>
        <begin position="34"/>
        <end position="51"/>
    </location>
</feature>
<evidence type="ECO:0000313" key="2">
    <source>
        <dbReference type="EMBL" id="BBF81765.1"/>
    </source>
</evidence>
<evidence type="ECO:0000256" key="1">
    <source>
        <dbReference type="SAM" id="MobiDB-lite"/>
    </source>
</evidence>
<dbReference type="Proteomes" id="UP000278756">
    <property type="component" value="Chromosome 2"/>
</dbReference>
<protein>
    <submittedName>
        <fullName evidence="2">Uncharacterized protein</fullName>
    </submittedName>
</protein>
<evidence type="ECO:0000313" key="3">
    <source>
        <dbReference type="Proteomes" id="UP000278756"/>
    </source>
</evidence>